<dbReference type="Pfam" id="PF13401">
    <property type="entry name" value="AAA_22"/>
    <property type="match status" value="1"/>
</dbReference>
<feature type="DNA-binding region" description="OmpR/PhoB-type" evidence="2">
    <location>
        <begin position="58"/>
        <end position="153"/>
    </location>
</feature>
<name>A0A158FIS3_9BURK</name>
<dbReference type="PRINTS" id="PR00364">
    <property type="entry name" value="DISEASERSIST"/>
</dbReference>
<dbReference type="InterPro" id="IPR001867">
    <property type="entry name" value="OmpR/PhoB-type_DNA-bd"/>
</dbReference>
<dbReference type="InterPro" id="IPR058852">
    <property type="entry name" value="HTH_77"/>
</dbReference>
<gene>
    <name evidence="4" type="ORF">AWB69_01225</name>
</gene>
<evidence type="ECO:0000256" key="1">
    <source>
        <dbReference type="ARBA" id="ARBA00023125"/>
    </source>
</evidence>
<dbReference type="AlphaFoldDB" id="A0A158FIS3"/>
<organism evidence="4 5">
    <name type="scientific">Caballeronia udeis</name>
    <dbReference type="NCBI Taxonomy" id="1232866"/>
    <lineage>
        <taxon>Bacteria</taxon>
        <taxon>Pseudomonadati</taxon>
        <taxon>Pseudomonadota</taxon>
        <taxon>Betaproteobacteria</taxon>
        <taxon>Burkholderiales</taxon>
        <taxon>Burkholderiaceae</taxon>
        <taxon>Caballeronia</taxon>
    </lineage>
</organism>
<evidence type="ECO:0000259" key="3">
    <source>
        <dbReference type="PROSITE" id="PS51755"/>
    </source>
</evidence>
<evidence type="ECO:0000313" key="5">
    <source>
        <dbReference type="Proteomes" id="UP000054683"/>
    </source>
</evidence>
<dbReference type="Proteomes" id="UP000054683">
    <property type="component" value="Unassembled WGS sequence"/>
</dbReference>
<dbReference type="SUPFAM" id="SSF52540">
    <property type="entry name" value="P-loop containing nucleoside triphosphate hydrolases"/>
    <property type="match status" value="1"/>
</dbReference>
<dbReference type="InterPro" id="IPR036388">
    <property type="entry name" value="WH-like_DNA-bd_sf"/>
</dbReference>
<protein>
    <submittedName>
        <fullName evidence="4">Transcriptional regulator</fullName>
    </submittedName>
</protein>
<evidence type="ECO:0000313" key="4">
    <source>
        <dbReference type="EMBL" id="SAL19551.1"/>
    </source>
</evidence>
<dbReference type="Gene3D" id="3.40.50.300">
    <property type="entry name" value="P-loop containing nucleotide triphosphate hydrolases"/>
    <property type="match status" value="1"/>
</dbReference>
<dbReference type="PANTHER" id="PTHR47691">
    <property type="entry name" value="REGULATOR-RELATED"/>
    <property type="match status" value="1"/>
</dbReference>
<dbReference type="EMBL" id="FCOK02000005">
    <property type="protein sequence ID" value="SAL19551.1"/>
    <property type="molecule type" value="Genomic_DNA"/>
</dbReference>
<proteinExistence type="predicted"/>
<dbReference type="GO" id="GO:0003677">
    <property type="term" value="F:DNA binding"/>
    <property type="evidence" value="ECO:0007669"/>
    <property type="project" value="UniProtKB-UniRule"/>
</dbReference>
<dbReference type="Gene3D" id="1.10.10.10">
    <property type="entry name" value="Winged helix-like DNA-binding domain superfamily/Winged helix DNA-binding domain"/>
    <property type="match status" value="1"/>
</dbReference>
<dbReference type="CDD" id="cd00383">
    <property type="entry name" value="trans_reg_C"/>
    <property type="match status" value="1"/>
</dbReference>
<evidence type="ECO:0000256" key="2">
    <source>
        <dbReference type="PROSITE-ProRule" id="PRU01091"/>
    </source>
</evidence>
<dbReference type="PANTHER" id="PTHR47691:SF3">
    <property type="entry name" value="HTH-TYPE TRANSCRIPTIONAL REGULATOR RV0890C-RELATED"/>
    <property type="match status" value="1"/>
</dbReference>
<dbReference type="Pfam" id="PF25872">
    <property type="entry name" value="HTH_77"/>
    <property type="match status" value="1"/>
</dbReference>
<reference evidence="4 5" key="1">
    <citation type="submission" date="2016-01" db="EMBL/GenBank/DDBJ databases">
        <authorList>
            <person name="Oliw E.H."/>
        </authorList>
    </citation>
    <scope>NUCLEOTIDE SEQUENCE [LARGE SCALE GENOMIC DNA]</scope>
    <source>
        <strain evidence="4">LMG 27134</strain>
    </source>
</reference>
<dbReference type="Pfam" id="PF00486">
    <property type="entry name" value="Trans_reg_C"/>
    <property type="match status" value="1"/>
</dbReference>
<dbReference type="SMART" id="SM00862">
    <property type="entry name" value="Trans_reg_C"/>
    <property type="match status" value="1"/>
</dbReference>
<dbReference type="InterPro" id="IPR049945">
    <property type="entry name" value="AAA_22"/>
</dbReference>
<accession>A0A158FIS3</accession>
<dbReference type="InterPro" id="IPR027417">
    <property type="entry name" value="P-loop_NTPase"/>
</dbReference>
<dbReference type="GO" id="GO:0016887">
    <property type="term" value="F:ATP hydrolysis activity"/>
    <property type="evidence" value="ECO:0007669"/>
    <property type="project" value="InterPro"/>
</dbReference>
<feature type="domain" description="OmpR/PhoB-type" evidence="3">
    <location>
        <begin position="58"/>
        <end position="153"/>
    </location>
</feature>
<dbReference type="GO" id="GO:0006355">
    <property type="term" value="P:regulation of DNA-templated transcription"/>
    <property type="evidence" value="ECO:0007669"/>
    <property type="project" value="InterPro"/>
</dbReference>
<dbReference type="GO" id="GO:0000160">
    <property type="term" value="P:phosphorelay signal transduction system"/>
    <property type="evidence" value="ECO:0007669"/>
    <property type="project" value="InterPro"/>
</dbReference>
<keyword evidence="1 2" id="KW-0238">DNA-binding</keyword>
<dbReference type="SUPFAM" id="SSF46894">
    <property type="entry name" value="C-terminal effector domain of the bipartite response regulators"/>
    <property type="match status" value="1"/>
</dbReference>
<sequence length="1003" mass="110274">MFLVLLCLSPQLGWHCSDVTIAKELTREVSGAVSFVRLDSSEPALPGERFMVRPPQPATLFRFGATTVNPGRRELSHEGVPVSVGDRAFDLLVLLIEQRGAVVSKEQIMEVVWPRRVVGENTLEGQVSLLRRALQNDRDAIRTIAGRGYQFVGDLGIDASLGPDPTPTSPTNAIGLRCKGLPAHVSRLIGREAHLTEVVDLIQSHRLVTLVGAGGVGKTRLAIEAARRLSVNFADGIAFVELAATASGDYLSATVAGAFGFPSGEGTRDFEQIALHLHDRHLLIVVDNCEHLIESAAQLVETLLQVPASTIIATSREALRIAGEYVYHVPSLDMPSHDGEQDVARFGAIELFLERTGLRLDAGIDACMPLIARICRQLDGIPLAIELAAACTAALGIQGVADRLDDRFQILRNGARTALPRQQTLRATVDWSYALLPPRLQTILARLSLFAGKFTLDSAQRMVGGTDVPQHEVTTAIAELVDKSLLCAIPNLPRMHYRLLHTIRAYAYDRLVESGTSNDWLVRHARHVLDTFRTAERSARERKEIDWSRTFGFYLDDLRSAVEWGFSTDGTTVIAIELTVASITPSMQLALFAECLSRLDRALDALARLPVQARLNLPVVEWEMKLQTARGACLLFQSVGAQTGEPFDTALALAQETSDIEYQLWASWGCWTHAWLHGQYARMLALATSFTEVAGKSRWPGDRTVARRMSGMARLYLGELNDALTELESIKIPDDHASRAERIRFLFDEHSATGSVLAQAQAFLGRDDEAELTARRVLEDAHALGHAPSICYVLSEAVCPTALLRSDDAWLNQAAQMLSDTARQVWAFKPRAEMWRGLIALRQGQVESYDTSIAPSLEKMGDAQYCVVLTVFLAETAIALARFGRTRDADALLARAMARAAAVNDLFSWVELLRAEAEIMLLRRESDSTSHLSECILLDALNVARRHGFVAWEARCRASLERLWKATGKPPVQFVLTDSTLPATYEPFDSPLTLSLRARGAAA</sequence>
<dbReference type="InterPro" id="IPR016032">
    <property type="entry name" value="Sig_transdc_resp-reg_C-effctor"/>
</dbReference>
<dbReference type="PROSITE" id="PS51755">
    <property type="entry name" value="OMPR_PHOB"/>
    <property type="match status" value="1"/>
</dbReference>